<sequence length="344" mass="36572">MTLTTPRAHSAARSEGPTRRRVLSGAGAAFATALLAGCGHKPHSASAPLRVAVVGKGETDNRLLFKAAGIVPDFPVSYAEFESGHLVVEALNSGALDLGGMSEIPPIFAAASTVQSFSQIAVYHGDVNNQVILVPKGSSINSLADLRGRKVGYVRGTTTQYFLIRMLQSAGLSWADIQPVAMTVADGAAAFSHGGLDAWAIYGFPIERAIAADGARILKTALGFLSGNYIVAAHKDAVADPARADLIARYLRLQSRAYDWAAAHQDSFAPEVAKAIGVPVEFVRAQFARRSDPWQLRPVTENAIRSQQQVADVFAAAALIPHKVDVRPLWDARFNALLSAPEPK</sequence>
<protein>
    <recommendedName>
        <fullName evidence="5">Putative aliphatic sulfonates-binding protein</fullName>
    </recommendedName>
</protein>
<dbReference type="CDD" id="cd13558">
    <property type="entry name" value="PBP2_SsuA_like_2"/>
    <property type="match status" value="1"/>
</dbReference>
<dbReference type="STRING" id="983920.Y88_3583"/>
<evidence type="ECO:0000256" key="4">
    <source>
        <dbReference type="ARBA" id="ARBA00055538"/>
    </source>
</evidence>
<dbReference type="OrthoDB" id="6522570at2"/>
<comment type="function">
    <text evidence="4">Part of a binding-protein-dependent transport system for aliphatic sulfonates. Putative binding protein.</text>
</comment>
<evidence type="ECO:0000256" key="3">
    <source>
        <dbReference type="ARBA" id="ARBA00022729"/>
    </source>
</evidence>
<evidence type="ECO:0000256" key="1">
    <source>
        <dbReference type="ARBA" id="ARBA00010742"/>
    </source>
</evidence>
<dbReference type="InterPro" id="IPR001638">
    <property type="entry name" value="Solute-binding_3/MltF_N"/>
</dbReference>
<keyword evidence="3" id="KW-0732">Signal</keyword>
<dbReference type="AlphaFoldDB" id="F1ZDI5"/>
<evidence type="ECO:0000313" key="8">
    <source>
        <dbReference type="Proteomes" id="UP000004728"/>
    </source>
</evidence>
<organism evidence="7 8">
    <name type="scientific">Novosphingobium nitrogenifigens DSM 19370</name>
    <dbReference type="NCBI Taxonomy" id="983920"/>
    <lineage>
        <taxon>Bacteria</taxon>
        <taxon>Pseudomonadati</taxon>
        <taxon>Pseudomonadota</taxon>
        <taxon>Alphaproteobacteria</taxon>
        <taxon>Sphingomonadales</taxon>
        <taxon>Sphingomonadaceae</taxon>
        <taxon>Novosphingobium</taxon>
    </lineage>
</organism>
<proteinExistence type="inferred from homology"/>
<dbReference type="SUPFAM" id="SSF53850">
    <property type="entry name" value="Periplasmic binding protein-like II"/>
    <property type="match status" value="1"/>
</dbReference>
<dbReference type="RefSeq" id="WP_008071732.1">
    <property type="nucleotide sequence ID" value="NZ_AQWK01000004.1"/>
</dbReference>
<evidence type="ECO:0000256" key="5">
    <source>
        <dbReference type="ARBA" id="ARBA00070228"/>
    </source>
</evidence>
<dbReference type="Pfam" id="PF09084">
    <property type="entry name" value="NMT1"/>
    <property type="match status" value="1"/>
</dbReference>
<accession>F1ZDI5</accession>
<reference evidence="7 8" key="1">
    <citation type="journal article" date="2012" name="J. Bacteriol.">
        <title>Draft Genome Sequence of Novosphingobium nitrogenifigens Y88T.</title>
        <authorList>
            <person name="Strabala T.J."/>
            <person name="Macdonald L."/>
            <person name="Liu V."/>
            <person name="Smit A.M."/>
        </authorList>
    </citation>
    <scope>NUCLEOTIDE SEQUENCE [LARGE SCALE GENOMIC DNA]</scope>
    <source>
        <strain evidence="7 8">DSM 19370</strain>
    </source>
</reference>
<dbReference type="eggNOG" id="COG0715">
    <property type="taxonomic scope" value="Bacteria"/>
</dbReference>
<dbReference type="PANTHER" id="PTHR30024">
    <property type="entry name" value="ALIPHATIC SULFONATES-BINDING PROTEIN-RELATED"/>
    <property type="match status" value="1"/>
</dbReference>
<comment type="caution">
    <text evidence="7">The sequence shown here is derived from an EMBL/GenBank/DDBJ whole genome shotgun (WGS) entry which is preliminary data.</text>
</comment>
<name>F1ZDI5_9SPHN</name>
<dbReference type="Proteomes" id="UP000004728">
    <property type="component" value="Unassembled WGS sequence"/>
</dbReference>
<dbReference type="PANTHER" id="PTHR30024:SF42">
    <property type="entry name" value="ALIPHATIC SULFONATES-BINDING PROTEIN-RELATED"/>
    <property type="match status" value="1"/>
</dbReference>
<comment type="similarity">
    <text evidence="1">Belongs to the bacterial solute-binding protein SsuA/TauA family.</text>
</comment>
<dbReference type="SMART" id="SM00062">
    <property type="entry name" value="PBPb"/>
    <property type="match status" value="1"/>
</dbReference>
<gene>
    <name evidence="7" type="ORF">Y88_3583</name>
</gene>
<feature type="domain" description="Solute-binding protein family 3/N-terminal" evidence="6">
    <location>
        <begin position="48"/>
        <end position="271"/>
    </location>
</feature>
<evidence type="ECO:0000313" key="7">
    <source>
        <dbReference type="EMBL" id="EGD57274.1"/>
    </source>
</evidence>
<dbReference type="InParanoid" id="F1ZDI5"/>
<evidence type="ECO:0000256" key="2">
    <source>
        <dbReference type="ARBA" id="ARBA00022448"/>
    </source>
</evidence>
<keyword evidence="8" id="KW-1185">Reference proteome</keyword>
<evidence type="ECO:0000259" key="6">
    <source>
        <dbReference type="SMART" id="SM00062"/>
    </source>
</evidence>
<dbReference type="Gene3D" id="3.40.190.10">
    <property type="entry name" value="Periplasmic binding protein-like II"/>
    <property type="match status" value="2"/>
</dbReference>
<dbReference type="InterPro" id="IPR006311">
    <property type="entry name" value="TAT_signal"/>
</dbReference>
<dbReference type="EMBL" id="AEWJ01000065">
    <property type="protein sequence ID" value="EGD57274.1"/>
    <property type="molecule type" value="Genomic_DNA"/>
</dbReference>
<dbReference type="FunFam" id="3.40.190.10:FF:000050">
    <property type="entry name" value="Sulfonate ABC transporter substrate-binding protein"/>
    <property type="match status" value="1"/>
</dbReference>
<dbReference type="PROSITE" id="PS51318">
    <property type="entry name" value="TAT"/>
    <property type="match status" value="1"/>
</dbReference>
<dbReference type="InterPro" id="IPR015168">
    <property type="entry name" value="SsuA/THI5"/>
</dbReference>
<dbReference type="FunCoup" id="F1ZDI5">
    <property type="interactions" value="146"/>
</dbReference>
<keyword evidence="2" id="KW-0813">Transport</keyword>
<dbReference type="HOGENOM" id="CLU_028871_2_1_5"/>